<dbReference type="SUPFAM" id="SSF82861">
    <property type="entry name" value="Mechanosensitive channel protein MscS (YggB), transmembrane region"/>
    <property type="match status" value="1"/>
</dbReference>
<dbReference type="InterPro" id="IPR010920">
    <property type="entry name" value="LSM_dom_sf"/>
</dbReference>
<accession>A0A4R6BTK3</accession>
<evidence type="ECO:0000256" key="1">
    <source>
        <dbReference type="ARBA" id="ARBA00004651"/>
    </source>
</evidence>
<organism evidence="11 12">
    <name type="scientific">Macrococcus lamae</name>
    <dbReference type="NCBI Taxonomy" id="198484"/>
    <lineage>
        <taxon>Bacteria</taxon>
        <taxon>Bacillati</taxon>
        <taxon>Bacillota</taxon>
        <taxon>Bacilli</taxon>
        <taxon>Bacillales</taxon>
        <taxon>Staphylococcaceae</taxon>
        <taxon>Macrococcus</taxon>
    </lineage>
</organism>
<dbReference type="InterPro" id="IPR006685">
    <property type="entry name" value="MscS_channel_2nd"/>
</dbReference>
<dbReference type="EMBL" id="SCWB01000011">
    <property type="protein sequence ID" value="TDM10432.1"/>
    <property type="molecule type" value="Genomic_DNA"/>
</dbReference>
<dbReference type="Proteomes" id="UP000294802">
    <property type="component" value="Unassembled WGS sequence"/>
</dbReference>
<keyword evidence="6 8" id="KW-0472">Membrane</keyword>
<keyword evidence="4 8" id="KW-0812">Transmembrane</keyword>
<dbReference type="PANTHER" id="PTHR30460:SF0">
    <property type="entry name" value="MODERATE CONDUCTANCE MECHANOSENSITIVE CHANNEL YBIO"/>
    <property type="match status" value="1"/>
</dbReference>
<protein>
    <submittedName>
        <fullName evidence="11">Mechanosensitive ion channel family protein</fullName>
    </submittedName>
</protein>
<evidence type="ECO:0000313" key="11">
    <source>
        <dbReference type="EMBL" id="TDM10432.1"/>
    </source>
</evidence>
<evidence type="ECO:0000259" key="9">
    <source>
        <dbReference type="Pfam" id="PF00924"/>
    </source>
</evidence>
<evidence type="ECO:0000256" key="4">
    <source>
        <dbReference type="ARBA" id="ARBA00022692"/>
    </source>
</evidence>
<dbReference type="SUPFAM" id="SSF82689">
    <property type="entry name" value="Mechanosensitive channel protein MscS (YggB), C-terminal domain"/>
    <property type="match status" value="1"/>
</dbReference>
<comment type="caution">
    <text evidence="11">The sequence shown here is derived from an EMBL/GenBank/DDBJ whole genome shotgun (WGS) entry which is preliminary data.</text>
</comment>
<dbReference type="Pfam" id="PF21088">
    <property type="entry name" value="MS_channel_1st"/>
    <property type="match status" value="1"/>
</dbReference>
<evidence type="ECO:0000256" key="8">
    <source>
        <dbReference type="SAM" id="Phobius"/>
    </source>
</evidence>
<dbReference type="GO" id="GO:0008381">
    <property type="term" value="F:mechanosensitive monoatomic ion channel activity"/>
    <property type="evidence" value="ECO:0007669"/>
    <property type="project" value="InterPro"/>
</dbReference>
<dbReference type="InterPro" id="IPR011014">
    <property type="entry name" value="MscS_channel_TM-2"/>
</dbReference>
<reference evidence="11 12" key="1">
    <citation type="submission" date="2019-01" db="EMBL/GenBank/DDBJ databases">
        <title>Draft genome sequences of the type strains of six Macrococcus species.</title>
        <authorList>
            <person name="Mazhar S."/>
            <person name="Altermann E."/>
            <person name="Hill C."/>
            <person name="Mcauliffe O."/>
        </authorList>
    </citation>
    <scope>NUCLEOTIDE SEQUENCE [LARGE SCALE GENOMIC DNA]</scope>
    <source>
        <strain evidence="11 12">CCM4815</strain>
    </source>
</reference>
<sequence length="298" mass="33338">MTYFNDFLQEVVKPFTDPVLWTTIVKNIFWAIVTIICAIIIIKFAHKFIEQFFNVRRRSNLSQSEKRDITLIKLLQNIASYVVWFIVITTILSNFGIKVESIIAGAGVAGIAIGFGAQTLVKDIITGFFIIFENQFDVGDYVRINTTGTKVAEGTVQSIGLRSTRIRSFTGELTILPNGTMNEIVNFSVNNSVAVFEVSVSSDENLAEVEQLLEPYLESLREKYEELTAIPEILGVEMVKAGEAVIKIAAETLPNNHTKIARLLRRDLKGFLDKQGIKAPVPRMIMYNQPKGGPTDEQ</sequence>
<comment type="similarity">
    <text evidence="2">Belongs to the MscS (TC 1.A.23) family.</text>
</comment>
<dbReference type="Pfam" id="PF00924">
    <property type="entry name" value="MS_channel_2nd"/>
    <property type="match status" value="1"/>
</dbReference>
<dbReference type="SUPFAM" id="SSF50182">
    <property type="entry name" value="Sm-like ribonucleoproteins"/>
    <property type="match status" value="1"/>
</dbReference>
<name>A0A4R6BTK3_9STAP</name>
<proteinExistence type="inferred from homology"/>
<evidence type="ECO:0000313" key="12">
    <source>
        <dbReference type="Proteomes" id="UP000294802"/>
    </source>
</evidence>
<dbReference type="OrthoDB" id="9809206at2"/>
<dbReference type="FunFam" id="2.30.30.60:FF:000001">
    <property type="entry name" value="MscS Mechanosensitive ion channel"/>
    <property type="match status" value="1"/>
</dbReference>
<dbReference type="Gene3D" id="3.30.70.100">
    <property type="match status" value="1"/>
</dbReference>
<evidence type="ECO:0000256" key="2">
    <source>
        <dbReference type="ARBA" id="ARBA00008017"/>
    </source>
</evidence>
<feature type="transmembrane region" description="Helical" evidence="8">
    <location>
        <begin position="28"/>
        <end position="49"/>
    </location>
</feature>
<feature type="transmembrane region" description="Helical" evidence="8">
    <location>
        <begin position="101"/>
        <end position="121"/>
    </location>
</feature>
<dbReference type="InterPro" id="IPR011066">
    <property type="entry name" value="MscS_channel_C_sf"/>
</dbReference>
<evidence type="ECO:0000256" key="7">
    <source>
        <dbReference type="ARBA" id="ARBA00059688"/>
    </source>
</evidence>
<dbReference type="AlphaFoldDB" id="A0A4R6BTK3"/>
<feature type="domain" description="Mechanosensitive ion channel transmembrane helices 2/3" evidence="10">
    <location>
        <begin position="77"/>
        <end position="118"/>
    </location>
</feature>
<dbReference type="FunFam" id="1.10.287.1260:FF:000005">
    <property type="entry name" value="Mechanosensitive ion channel family protein"/>
    <property type="match status" value="1"/>
</dbReference>
<dbReference type="Gene3D" id="2.30.30.60">
    <property type="match status" value="1"/>
</dbReference>
<dbReference type="PANTHER" id="PTHR30460">
    <property type="entry name" value="MODERATE CONDUCTANCE MECHANOSENSITIVE CHANNEL YBIO"/>
    <property type="match status" value="1"/>
</dbReference>
<dbReference type="RefSeq" id="WP_133444013.1">
    <property type="nucleotide sequence ID" value="NZ_SCWB01000011.1"/>
</dbReference>
<comment type="subcellular location">
    <subcellularLocation>
        <location evidence="1">Cell membrane</location>
        <topology evidence="1">Multi-pass membrane protein</topology>
    </subcellularLocation>
</comment>
<evidence type="ECO:0000256" key="3">
    <source>
        <dbReference type="ARBA" id="ARBA00022475"/>
    </source>
</evidence>
<feature type="domain" description="Mechanosensitive ion channel MscS" evidence="9">
    <location>
        <begin position="119"/>
        <end position="188"/>
    </location>
</feature>
<dbReference type="Gene3D" id="1.10.287.1260">
    <property type="match status" value="1"/>
</dbReference>
<evidence type="ECO:0000256" key="6">
    <source>
        <dbReference type="ARBA" id="ARBA00023136"/>
    </source>
</evidence>
<keyword evidence="5 8" id="KW-1133">Transmembrane helix</keyword>
<evidence type="ECO:0000259" key="10">
    <source>
        <dbReference type="Pfam" id="PF21088"/>
    </source>
</evidence>
<keyword evidence="3" id="KW-1003">Cell membrane</keyword>
<dbReference type="InterPro" id="IPR049142">
    <property type="entry name" value="MS_channel_1st"/>
</dbReference>
<evidence type="ECO:0000256" key="5">
    <source>
        <dbReference type="ARBA" id="ARBA00022989"/>
    </source>
</evidence>
<dbReference type="GO" id="GO:0005886">
    <property type="term" value="C:plasma membrane"/>
    <property type="evidence" value="ECO:0007669"/>
    <property type="project" value="UniProtKB-SubCell"/>
</dbReference>
<dbReference type="InterPro" id="IPR023408">
    <property type="entry name" value="MscS_beta-dom_sf"/>
</dbReference>
<comment type="function">
    <text evidence="7">May play a role in resistance to osmotic downshock.</text>
</comment>
<dbReference type="InterPro" id="IPR045276">
    <property type="entry name" value="YbiO_bact"/>
</dbReference>
<gene>
    <name evidence="11" type="ORF">ERX29_07115</name>
</gene>
<feature type="transmembrane region" description="Helical" evidence="8">
    <location>
        <begin position="70"/>
        <end position="95"/>
    </location>
</feature>
<keyword evidence="12" id="KW-1185">Reference proteome</keyword>